<feature type="region of interest" description="Disordered" evidence="1">
    <location>
        <begin position="207"/>
        <end position="263"/>
    </location>
</feature>
<reference evidence="2" key="1">
    <citation type="submission" date="2023-08" db="EMBL/GenBank/DDBJ databases">
        <title>Black Yeasts Isolated from many extreme environments.</title>
        <authorList>
            <person name="Coleine C."/>
            <person name="Stajich J.E."/>
            <person name="Selbmann L."/>
        </authorList>
    </citation>
    <scope>NUCLEOTIDE SEQUENCE</scope>
    <source>
        <strain evidence="2">CCFEE 5810</strain>
    </source>
</reference>
<name>A0AAN7W823_9PEZI</name>
<dbReference type="AlphaFoldDB" id="A0AAN7W823"/>
<feature type="region of interest" description="Disordered" evidence="1">
    <location>
        <begin position="718"/>
        <end position="745"/>
    </location>
</feature>
<accession>A0AAN7W823</accession>
<proteinExistence type="predicted"/>
<organism evidence="2 3">
    <name type="scientific">Elasticomyces elasticus</name>
    <dbReference type="NCBI Taxonomy" id="574655"/>
    <lineage>
        <taxon>Eukaryota</taxon>
        <taxon>Fungi</taxon>
        <taxon>Dikarya</taxon>
        <taxon>Ascomycota</taxon>
        <taxon>Pezizomycotina</taxon>
        <taxon>Dothideomycetes</taxon>
        <taxon>Dothideomycetidae</taxon>
        <taxon>Mycosphaerellales</taxon>
        <taxon>Teratosphaeriaceae</taxon>
        <taxon>Elasticomyces</taxon>
    </lineage>
</organism>
<sequence length="745" mass="78068">MAMAVETNDSGRTVSPLPSSSLLRSPRSPDTASHIYPERAIRPMPRSRLKSRLSPEQAQGITYPASPPLPSPRLASNGDTSYNERGPIVNGVRAVHAYAEHHIHGHHHHEDPHYPHHNHHRHQAEQQEVGHCTCGDHEGEIPDSGDEEVEFDHPDYRYTTAAGTPTPAGYPGHVHEMVAAREIAAMAGGKQPPPLDSVQRRLMEARLGGGNNAGGNGKILPPPGSTASSSAGGDGYESFENTSNKKKRKIPLSGASSTLHQSSLSAEMASMGISGQTDGAADDVGAVQQQSASYTSPGVAVGAGTGISGAGRGRYGRSGNVNAYRNGLRRPLTNGTVNMAGGAGELMNGDDTFETTTTTGGIISQAIKSAAEQGPLTPQKAGTNGKTLSPNQSLLHSATTSSSNSNTTTPKTQFTFHVDSESATKMADHEAAAANAAGTAYAQAAYAATAPQMPGSYPTAPSVQLPGSRGAGGQYAGTTTPGNVGENRSTQGTQTTPSLRGGAPANNPSQRLPPPPATTATGQPQQQQQQPPPAKPNKPRRRPSKEYALAARQRQLQQEYSNYHHRPTKDSMWICEFCEYEDIFGTPPLALIRSYEVKDRKERKAKAERRRLLEKAKMKGRKNKKGSKKAGGAPGNGGGGGTAPGPVNGEGGRGYDARLDGNVPREGTGQGEEEYYDDEVEYGEGSLEGEGDEYEPEGGEGEYEDAYYAPPAATAAVRGSGVHGGGGGHSQAQKQGGTVLEGGRA</sequence>
<feature type="compositionally biased region" description="Acidic residues" evidence="1">
    <location>
        <begin position="671"/>
        <end position="704"/>
    </location>
</feature>
<feature type="compositionally biased region" description="Polar residues" evidence="1">
    <location>
        <begin position="476"/>
        <end position="498"/>
    </location>
</feature>
<evidence type="ECO:0000313" key="2">
    <source>
        <dbReference type="EMBL" id="KAK5696174.1"/>
    </source>
</evidence>
<gene>
    <name evidence="2" type="ORF">LTR97_008594</name>
</gene>
<feature type="compositionally biased region" description="Low complexity" evidence="1">
    <location>
        <begin position="15"/>
        <end position="29"/>
    </location>
</feature>
<feature type="compositionally biased region" description="Polar residues" evidence="1">
    <location>
        <begin position="380"/>
        <end position="396"/>
    </location>
</feature>
<feature type="compositionally biased region" description="Gly residues" evidence="1">
    <location>
        <begin position="207"/>
        <end position="217"/>
    </location>
</feature>
<feature type="compositionally biased region" description="Low complexity" evidence="1">
    <location>
        <begin position="518"/>
        <end position="529"/>
    </location>
</feature>
<dbReference type="EMBL" id="JAVRQU010000013">
    <property type="protein sequence ID" value="KAK5696174.1"/>
    <property type="molecule type" value="Genomic_DNA"/>
</dbReference>
<protein>
    <submittedName>
        <fullName evidence="2">Uncharacterized protein</fullName>
    </submittedName>
</protein>
<feature type="region of interest" description="Disordered" evidence="1">
    <location>
        <begin position="453"/>
        <end position="548"/>
    </location>
</feature>
<feature type="region of interest" description="Disordered" evidence="1">
    <location>
        <begin position="103"/>
        <end position="126"/>
    </location>
</feature>
<feature type="compositionally biased region" description="Basic residues" evidence="1">
    <location>
        <begin position="618"/>
        <end position="628"/>
    </location>
</feature>
<feature type="region of interest" description="Disordered" evidence="1">
    <location>
        <begin position="1"/>
        <end position="86"/>
    </location>
</feature>
<dbReference type="Proteomes" id="UP001310594">
    <property type="component" value="Unassembled WGS sequence"/>
</dbReference>
<feature type="compositionally biased region" description="Polar residues" evidence="1">
    <location>
        <begin position="254"/>
        <end position="263"/>
    </location>
</feature>
<feature type="compositionally biased region" description="Basic and acidic residues" evidence="1">
    <location>
        <begin position="103"/>
        <end position="114"/>
    </location>
</feature>
<feature type="region of interest" description="Disordered" evidence="1">
    <location>
        <begin position="371"/>
        <end position="412"/>
    </location>
</feature>
<feature type="compositionally biased region" description="Gly residues" evidence="1">
    <location>
        <begin position="632"/>
        <end position="652"/>
    </location>
</feature>
<feature type="compositionally biased region" description="Low complexity" evidence="1">
    <location>
        <begin position="397"/>
        <end position="409"/>
    </location>
</feature>
<feature type="region of interest" description="Disordered" evidence="1">
    <location>
        <begin position="614"/>
        <end position="704"/>
    </location>
</feature>
<evidence type="ECO:0000256" key="1">
    <source>
        <dbReference type="SAM" id="MobiDB-lite"/>
    </source>
</evidence>
<comment type="caution">
    <text evidence="2">The sequence shown here is derived from an EMBL/GenBank/DDBJ whole genome shotgun (WGS) entry which is preliminary data.</text>
</comment>
<evidence type="ECO:0000313" key="3">
    <source>
        <dbReference type="Proteomes" id="UP001310594"/>
    </source>
</evidence>